<dbReference type="Proteomes" id="UP001302429">
    <property type="component" value="Chromosome"/>
</dbReference>
<gene>
    <name evidence="3" type="ORF">RB602_09820</name>
</gene>
<dbReference type="InterPro" id="IPR027367">
    <property type="entry name" value="Gly-zipper_YMGG"/>
</dbReference>
<sequence>MRKVMLAVPVAMALTVSACAGNYAAEGAGVGAVGGAIISGVTGGDVIEGAAIGAAAGAAVGYFVDKNDECDGYNRNGRLDDDCYGLDGYPDRRPD</sequence>
<name>A0AA97F642_9SPHN</name>
<dbReference type="AlphaFoldDB" id="A0AA97F642"/>
<protein>
    <submittedName>
        <fullName evidence="3">Glycine zipper domain-containing protein</fullName>
    </submittedName>
</protein>
<feature type="chain" id="PRO_5041659455" evidence="1">
    <location>
        <begin position="21"/>
        <end position="95"/>
    </location>
</feature>
<keyword evidence="4" id="KW-1185">Reference proteome</keyword>
<proteinExistence type="predicted"/>
<accession>A0AA97F642</accession>
<feature type="signal peptide" evidence="1">
    <location>
        <begin position="1"/>
        <end position="20"/>
    </location>
</feature>
<reference evidence="3 4" key="1">
    <citation type="submission" date="2023-10" db="EMBL/GenBank/DDBJ databases">
        <title>Complete genome sequence of a Sphingomonadaceae bacterium.</title>
        <authorList>
            <person name="Yan C."/>
        </authorList>
    </citation>
    <scope>NUCLEOTIDE SEQUENCE [LARGE SCALE GENOMIC DNA]</scope>
    <source>
        <strain evidence="3 4">SCSIO 66989</strain>
    </source>
</reference>
<feature type="domain" description="YMGG-like Gly-zipper" evidence="2">
    <location>
        <begin position="24"/>
        <end position="64"/>
    </location>
</feature>
<evidence type="ECO:0000313" key="4">
    <source>
        <dbReference type="Proteomes" id="UP001302429"/>
    </source>
</evidence>
<keyword evidence="1" id="KW-0732">Signal</keyword>
<dbReference type="KEGG" id="acoa:RB602_09820"/>
<dbReference type="PROSITE" id="PS51257">
    <property type="entry name" value="PROKAR_LIPOPROTEIN"/>
    <property type="match status" value="1"/>
</dbReference>
<evidence type="ECO:0000256" key="1">
    <source>
        <dbReference type="SAM" id="SignalP"/>
    </source>
</evidence>
<evidence type="ECO:0000313" key="3">
    <source>
        <dbReference type="EMBL" id="WOE74151.1"/>
    </source>
</evidence>
<dbReference type="EMBL" id="CP136594">
    <property type="protein sequence ID" value="WOE74151.1"/>
    <property type="molecule type" value="Genomic_DNA"/>
</dbReference>
<organism evidence="3 4">
    <name type="scientific">Alterisphingorhabdus coralli</name>
    <dbReference type="NCBI Taxonomy" id="3071408"/>
    <lineage>
        <taxon>Bacteria</taxon>
        <taxon>Pseudomonadati</taxon>
        <taxon>Pseudomonadota</taxon>
        <taxon>Alphaproteobacteria</taxon>
        <taxon>Sphingomonadales</taxon>
        <taxon>Sphingomonadaceae</taxon>
        <taxon>Alterisphingorhabdus (ex Yan et al. 2024)</taxon>
    </lineage>
</organism>
<evidence type="ECO:0000259" key="2">
    <source>
        <dbReference type="Pfam" id="PF13441"/>
    </source>
</evidence>
<dbReference type="Pfam" id="PF13441">
    <property type="entry name" value="Gly-zipper_YMGG"/>
    <property type="match status" value="1"/>
</dbReference>
<dbReference type="RefSeq" id="WP_317080383.1">
    <property type="nucleotide sequence ID" value="NZ_CP136594.1"/>
</dbReference>